<reference evidence="2 3" key="1">
    <citation type="submission" date="2019-03" db="EMBL/GenBank/DDBJ databases">
        <title>First draft genome of Liparis tanakae, snailfish: a comprehensive survey of snailfish specific genes.</title>
        <authorList>
            <person name="Kim W."/>
            <person name="Song I."/>
            <person name="Jeong J.-H."/>
            <person name="Kim D."/>
            <person name="Kim S."/>
            <person name="Ryu S."/>
            <person name="Song J.Y."/>
            <person name="Lee S.K."/>
        </authorList>
    </citation>
    <scope>NUCLEOTIDE SEQUENCE [LARGE SCALE GENOMIC DNA]</scope>
    <source>
        <tissue evidence="2">Muscle</tissue>
    </source>
</reference>
<keyword evidence="3" id="KW-1185">Reference proteome</keyword>
<comment type="caution">
    <text evidence="2">The sequence shown here is derived from an EMBL/GenBank/DDBJ whole genome shotgun (WGS) entry which is preliminary data.</text>
</comment>
<evidence type="ECO:0000256" key="1">
    <source>
        <dbReference type="SAM" id="MobiDB-lite"/>
    </source>
</evidence>
<evidence type="ECO:0000313" key="2">
    <source>
        <dbReference type="EMBL" id="TNN48415.1"/>
    </source>
</evidence>
<dbReference type="EMBL" id="SRLO01000698">
    <property type="protein sequence ID" value="TNN48415.1"/>
    <property type="molecule type" value="Genomic_DNA"/>
</dbReference>
<protein>
    <submittedName>
        <fullName evidence="2">Uncharacterized protein</fullName>
    </submittedName>
</protein>
<accession>A0A4Z2G5Q9</accession>
<feature type="region of interest" description="Disordered" evidence="1">
    <location>
        <begin position="134"/>
        <end position="154"/>
    </location>
</feature>
<sequence length="194" mass="21559">MHWMHTMLSLHSSETITGQLSPQCFLTQTLQSRHLPGAALSLTVEDIPETLSRAQDSGHGFNVKDFTGDIKFKWILRSAPTVTEEPLHIFMRIFDNKEHELDSVKEEGAHVTPMAFYLKSLWGVMTPARHVPSSSLKMEAHAEGESDDHEEAGGDEQLQAVGQQPAAPALLLQVVLYRDNVLMNTYTVIQGGLL</sequence>
<evidence type="ECO:0000313" key="3">
    <source>
        <dbReference type="Proteomes" id="UP000314294"/>
    </source>
</evidence>
<proteinExistence type="predicted"/>
<feature type="compositionally biased region" description="Acidic residues" evidence="1">
    <location>
        <begin position="145"/>
        <end position="154"/>
    </location>
</feature>
<gene>
    <name evidence="2" type="ORF">EYF80_041401</name>
</gene>
<organism evidence="2 3">
    <name type="scientific">Liparis tanakae</name>
    <name type="common">Tanaka's snailfish</name>
    <dbReference type="NCBI Taxonomy" id="230148"/>
    <lineage>
        <taxon>Eukaryota</taxon>
        <taxon>Metazoa</taxon>
        <taxon>Chordata</taxon>
        <taxon>Craniata</taxon>
        <taxon>Vertebrata</taxon>
        <taxon>Euteleostomi</taxon>
        <taxon>Actinopterygii</taxon>
        <taxon>Neopterygii</taxon>
        <taxon>Teleostei</taxon>
        <taxon>Neoteleostei</taxon>
        <taxon>Acanthomorphata</taxon>
        <taxon>Eupercaria</taxon>
        <taxon>Perciformes</taxon>
        <taxon>Cottioidei</taxon>
        <taxon>Cottales</taxon>
        <taxon>Liparidae</taxon>
        <taxon>Liparis</taxon>
    </lineage>
</organism>
<dbReference type="AlphaFoldDB" id="A0A4Z2G5Q9"/>
<dbReference type="Proteomes" id="UP000314294">
    <property type="component" value="Unassembled WGS sequence"/>
</dbReference>
<name>A0A4Z2G5Q9_9TELE</name>